<dbReference type="AlphaFoldDB" id="X1PX22"/>
<accession>X1PX22</accession>
<protein>
    <submittedName>
        <fullName evidence="1">Uncharacterized protein</fullName>
    </submittedName>
</protein>
<organism evidence="1">
    <name type="scientific">marine sediment metagenome</name>
    <dbReference type="NCBI Taxonomy" id="412755"/>
    <lineage>
        <taxon>unclassified sequences</taxon>
        <taxon>metagenomes</taxon>
        <taxon>ecological metagenomes</taxon>
    </lineage>
</organism>
<comment type="caution">
    <text evidence="1">The sequence shown here is derived from an EMBL/GenBank/DDBJ whole genome shotgun (WGS) entry which is preliminary data.</text>
</comment>
<evidence type="ECO:0000313" key="1">
    <source>
        <dbReference type="EMBL" id="GAI60448.1"/>
    </source>
</evidence>
<dbReference type="EMBL" id="BARW01002819">
    <property type="protein sequence ID" value="GAI60448.1"/>
    <property type="molecule type" value="Genomic_DNA"/>
</dbReference>
<name>X1PX22_9ZZZZ</name>
<gene>
    <name evidence="1" type="ORF">S12H4_07591</name>
</gene>
<feature type="non-terminal residue" evidence="1">
    <location>
        <position position="1"/>
    </location>
</feature>
<sequence>DGMLPGIDNSHCDKRGVGIEVLAYHALTGNKDITSATYQIVKDRLWCLESLGLVRPGWRDWYNKEWTEYVARVDPTQAEAIRKEIERHKELEDSIPRIDIPKGIHNGKVGLAERHSDMLDELRERAERKTKPLQ</sequence>
<proteinExistence type="predicted"/>
<reference evidence="1" key="1">
    <citation type="journal article" date="2014" name="Front. Microbiol.">
        <title>High frequency of phylogenetically diverse reductive dehalogenase-homologous genes in deep subseafloor sedimentary metagenomes.</title>
        <authorList>
            <person name="Kawai M."/>
            <person name="Futagami T."/>
            <person name="Toyoda A."/>
            <person name="Takaki Y."/>
            <person name="Nishi S."/>
            <person name="Hori S."/>
            <person name="Arai W."/>
            <person name="Tsubouchi T."/>
            <person name="Morono Y."/>
            <person name="Uchiyama I."/>
            <person name="Ito T."/>
            <person name="Fujiyama A."/>
            <person name="Inagaki F."/>
            <person name="Takami H."/>
        </authorList>
    </citation>
    <scope>NUCLEOTIDE SEQUENCE</scope>
    <source>
        <strain evidence="1">Expedition CK06-06</strain>
    </source>
</reference>